<evidence type="ECO:0000313" key="2">
    <source>
        <dbReference type="Proteomes" id="UP000236728"/>
    </source>
</evidence>
<evidence type="ECO:0000313" key="1">
    <source>
        <dbReference type="EMBL" id="SEG63292.1"/>
    </source>
</evidence>
<organism evidence="1 2">
    <name type="scientific">Bryocella elongata</name>
    <dbReference type="NCBI Taxonomy" id="863522"/>
    <lineage>
        <taxon>Bacteria</taxon>
        <taxon>Pseudomonadati</taxon>
        <taxon>Acidobacteriota</taxon>
        <taxon>Terriglobia</taxon>
        <taxon>Terriglobales</taxon>
        <taxon>Acidobacteriaceae</taxon>
        <taxon>Bryocella</taxon>
    </lineage>
</organism>
<accession>A0A1H6BRN6</accession>
<dbReference type="Proteomes" id="UP000236728">
    <property type="component" value="Unassembled WGS sequence"/>
</dbReference>
<proteinExistence type="predicted"/>
<dbReference type="InterPro" id="IPR009061">
    <property type="entry name" value="DNA-bd_dom_put_sf"/>
</dbReference>
<dbReference type="SUPFAM" id="SSF46955">
    <property type="entry name" value="Putative DNA-binding domain"/>
    <property type="match status" value="1"/>
</dbReference>
<keyword evidence="2" id="KW-1185">Reference proteome</keyword>
<gene>
    <name evidence="1" type="ORF">SAMN05421819_3963</name>
</gene>
<dbReference type="AlphaFoldDB" id="A0A1H6BRN6"/>
<evidence type="ECO:0008006" key="3">
    <source>
        <dbReference type="Google" id="ProtNLM"/>
    </source>
</evidence>
<sequence>MSAAASTQPAPDREPLLTAEEVAARLHVSTDWVWDHSSRKSPRLPVIRIGDGTLRYRASGIETFIEERERLSVLRRRVR</sequence>
<dbReference type="EMBL" id="FNVA01000007">
    <property type="protein sequence ID" value="SEG63292.1"/>
    <property type="molecule type" value="Genomic_DNA"/>
</dbReference>
<name>A0A1H6BRN6_9BACT</name>
<protein>
    <recommendedName>
        <fullName evidence="3">Helix-turn-helix domain-containing protein</fullName>
    </recommendedName>
</protein>
<reference evidence="1 2" key="1">
    <citation type="submission" date="2016-10" db="EMBL/GenBank/DDBJ databases">
        <authorList>
            <person name="de Groot N.N."/>
        </authorList>
    </citation>
    <scope>NUCLEOTIDE SEQUENCE [LARGE SCALE GENOMIC DNA]</scope>
    <source>
        <strain evidence="1 2">DSM 22489</strain>
    </source>
</reference>